<protein>
    <recommendedName>
        <fullName evidence="2">HTH tetR-type domain-containing protein</fullName>
    </recommendedName>
</protein>
<name>A0ABP5PQU9_9ACTN</name>
<evidence type="ECO:0000313" key="3">
    <source>
        <dbReference type="EMBL" id="GAA2214022.1"/>
    </source>
</evidence>
<dbReference type="Proteomes" id="UP001499843">
    <property type="component" value="Unassembled WGS sequence"/>
</dbReference>
<reference evidence="4" key="1">
    <citation type="journal article" date="2019" name="Int. J. Syst. Evol. Microbiol.">
        <title>The Global Catalogue of Microorganisms (GCM) 10K type strain sequencing project: providing services to taxonomists for standard genome sequencing and annotation.</title>
        <authorList>
            <consortium name="The Broad Institute Genomics Platform"/>
            <consortium name="The Broad Institute Genome Sequencing Center for Infectious Disease"/>
            <person name="Wu L."/>
            <person name="Ma J."/>
        </authorList>
    </citation>
    <scope>NUCLEOTIDE SEQUENCE [LARGE SCALE GENOMIC DNA]</scope>
    <source>
        <strain evidence="4">JCM 16114</strain>
    </source>
</reference>
<evidence type="ECO:0000259" key="2">
    <source>
        <dbReference type="Pfam" id="PF00440"/>
    </source>
</evidence>
<dbReference type="SUPFAM" id="SSF46689">
    <property type="entry name" value="Homeodomain-like"/>
    <property type="match status" value="1"/>
</dbReference>
<feature type="domain" description="HTH tetR-type" evidence="2">
    <location>
        <begin position="7"/>
        <end position="53"/>
    </location>
</feature>
<keyword evidence="1" id="KW-0238">DNA-binding</keyword>
<dbReference type="RefSeq" id="WP_344490763.1">
    <property type="nucleotide sequence ID" value="NZ_BAAAQX010000037.1"/>
</dbReference>
<proteinExistence type="predicted"/>
<dbReference type="InterPro" id="IPR001647">
    <property type="entry name" value="HTH_TetR"/>
</dbReference>
<keyword evidence="4" id="KW-1185">Reference proteome</keyword>
<sequence length="199" mass="22267">MRAKEKILLAAERLFAERGFGVSLREIAVAADQRNHSAVQYHFGDKAALIDALYSYRMTPLNRRRGELIESLRAHGLERDLPALIEAYVAPLAEHVLAHRGTSWYVRFTSRYVLSGSYRSWPYSRDHHPGVNELVGLISACLPGLTRERLRVLSLHIVVVLADVEQRLDAPEFEEAEAVAAMADLRRTALAILTAPGGR</sequence>
<comment type="caution">
    <text evidence="3">The sequence shown here is derived from an EMBL/GenBank/DDBJ whole genome shotgun (WGS) entry which is preliminary data.</text>
</comment>
<evidence type="ECO:0000256" key="1">
    <source>
        <dbReference type="ARBA" id="ARBA00023125"/>
    </source>
</evidence>
<gene>
    <name evidence="3" type="ORF">GCM10009850_094860</name>
</gene>
<dbReference type="Gene3D" id="1.10.357.10">
    <property type="entry name" value="Tetracycline Repressor, domain 2"/>
    <property type="match status" value="1"/>
</dbReference>
<organism evidence="3 4">
    <name type="scientific">Nonomuraea monospora</name>
    <dbReference type="NCBI Taxonomy" id="568818"/>
    <lineage>
        <taxon>Bacteria</taxon>
        <taxon>Bacillati</taxon>
        <taxon>Actinomycetota</taxon>
        <taxon>Actinomycetes</taxon>
        <taxon>Streptosporangiales</taxon>
        <taxon>Streptosporangiaceae</taxon>
        <taxon>Nonomuraea</taxon>
    </lineage>
</organism>
<evidence type="ECO:0000313" key="4">
    <source>
        <dbReference type="Proteomes" id="UP001499843"/>
    </source>
</evidence>
<dbReference type="InterPro" id="IPR009057">
    <property type="entry name" value="Homeodomain-like_sf"/>
</dbReference>
<dbReference type="EMBL" id="BAAAQX010000037">
    <property type="protein sequence ID" value="GAA2214022.1"/>
    <property type="molecule type" value="Genomic_DNA"/>
</dbReference>
<dbReference type="Pfam" id="PF00440">
    <property type="entry name" value="TetR_N"/>
    <property type="match status" value="1"/>
</dbReference>
<accession>A0ABP5PQU9</accession>